<accession>A0ABU6AF23</accession>
<evidence type="ECO:0000313" key="1">
    <source>
        <dbReference type="EMBL" id="MEB3370152.1"/>
    </source>
</evidence>
<keyword evidence="2" id="KW-1185">Reference proteome</keyword>
<name>A0ABU6AF23_9PSEU</name>
<dbReference type="EMBL" id="JAWLNX010000017">
    <property type="protein sequence ID" value="MEB3370152.1"/>
    <property type="molecule type" value="Genomic_DNA"/>
</dbReference>
<dbReference type="Proteomes" id="UP001327093">
    <property type="component" value="Unassembled WGS sequence"/>
</dbReference>
<gene>
    <name evidence="1" type="ORF">R4I43_22350</name>
</gene>
<organism evidence="1 2">
    <name type="scientific">Saccharopolyspora mangrovi</name>
    <dbReference type="NCBI Taxonomy" id="3082379"/>
    <lineage>
        <taxon>Bacteria</taxon>
        <taxon>Bacillati</taxon>
        <taxon>Actinomycetota</taxon>
        <taxon>Actinomycetes</taxon>
        <taxon>Pseudonocardiales</taxon>
        <taxon>Pseudonocardiaceae</taxon>
        <taxon>Saccharopolyspora</taxon>
    </lineage>
</organism>
<reference evidence="1 2" key="1">
    <citation type="submission" date="2023-10" db="EMBL/GenBank/DDBJ databases">
        <title>Saccharopolyspora sp. nov., isolated from mangrove soil.</title>
        <authorList>
            <person name="Lu Y."/>
            <person name="Liu W."/>
        </authorList>
    </citation>
    <scope>NUCLEOTIDE SEQUENCE [LARGE SCALE GENOMIC DNA]</scope>
    <source>
        <strain evidence="1 2">S2-29</strain>
    </source>
</reference>
<proteinExistence type="predicted"/>
<dbReference type="RefSeq" id="WP_324267638.1">
    <property type="nucleotide sequence ID" value="NZ_JAWLNX010000017.1"/>
</dbReference>
<comment type="caution">
    <text evidence="1">The sequence shown here is derived from an EMBL/GenBank/DDBJ whole genome shotgun (WGS) entry which is preliminary data.</text>
</comment>
<sequence>MDINRFAEDRQDVFWVVGIGQTERHATTMRPGAVYAGQRVPALCEGEVKIPQPTPLGREPSTKNITGKCLECEGIVNAANYAETTWDF</sequence>
<evidence type="ECO:0000313" key="2">
    <source>
        <dbReference type="Proteomes" id="UP001327093"/>
    </source>
</evidence>
<protein>
    <submittedName>
        <fullName evidence="1">Uncharacterized protein</fullName>
    </submittedName>
</protein>